<evidence type="ECO:0000313" key="7">
    <source>
        <dbReference type="Proteomes" id="UP000055590"/>
    </source>
</evidence>
<dbReference type="CDD" id="cd07102">
    <property type="entry name" value="ALDH_EDX86601"/>
    <property type="match status" value="1"/>
</dbReference>
<feature type="domain" description="Aldehyde dehydrogenase" evidence="5">
    <location>
        <begin position="5"/>
        <end position="453"/>
    </location>
</feature>
<dbReference type="InterPro" id="IPR016161">
    <property type="entry name" value="Ald_DH/histidinol_DH"/>
</dbReference>
<dbReference type="InterPro" id="IPR016162">
    <property type="entry name" value="Ald_DH_N"/>
</dbReference>
<evidence type="ECO:0000256" key="1">
    <source>
        <dbReference type="ARBA" id="ARBA00009986"/>
    </source>
</evidence>
<dbReference type="Pfam" id="PF00171">
    <property type="entry name" value="Aldedh"/>
    <property type="match status" value="1"/>
</dbReference>
<dbReference type="PROSITE" id="PS00070">
    <property type="entry name" value="ALDEHYDE_DEHYDR_CYS"/>
    <property type="match status" value="1"/>
</dbReference>
<dbReference type="SUPFAM" id="SSF53720">
    <property type="entry name" value="ALDH-like"/>
    <property type="match status" value="1"/>
</dbReference>
<dbReference type="PATRIC" id="fig|1391653.3.peg.113"/>
<dbReference type="FunFam" id="3.40.309.10:FF:000009">
    <property type="entry name" value="Aldehyde dehydrogenase A"/>
    <property type="match status" value="1"/>
</dbReference>
<accession>A0A0K1P9F8</accession>
<evidence type="ECO:0000259" key="5">
    <source>
        <dbReference type="Pfam" id="PF00171"/>
    </source>
</evidence>
<evidence type="ECO:0000256" key="2">
    <source>
        <dbReference type="ARBA" id="ARBA00023002"/>
    </source>
</evidence>
<evidence type="ECO:0000256" key="4">
    <source>
        <dbReference type="RuleBase" id="RU003345"/>
    </source>
</evidence>
<keyword evidence="2 4" id="KW-0560">Oxidoreductase</keyword>
<keyword evidence="7" id="KW-1185">Reference proteome</keyword>
<dbReference type="InterPro" id="IPR016160">
    <property type="entry name" value="Ald_DH_CS_CYS"/>
</dbReference>
<dbReference type="AlphaFoldDB" id="A0A0K1P9F8"/>
<dbReference type="OrthoDB" id="9762436at2"/>
<dbReference type="PANTHER" id="PTHR11699">
    <property type="entry name" value="ALDEHYDE DEHYDROGENASE-RELATED"/>
    <property type="match status" value="1"/>
</dbReference>
<dbReference type="InterPro" id="IPR029510">
    <property type="entry name" value="Ald_DH_CS_GLU"/>
</dbReference>
<gene>
    <name evidence="6" type="ORF">AKJ08_0106</name>
</gene>
<dbReference type="RefSeq" id="WP_050724276.1">
    <property type="nucleotide sequence ID" value="NZ_CP012332.1"/>
</dbReference>
<evidence type="ECO:0000313" key="6">
    <source>
        <dbReference type="EMBL" id="AKU89719.1"/>
    </source>
</evidence>
<dbReference type="InterPro" id="IPR015590">
    <property type="entry name" value="Aldehyde_DH_dom"/>
</dbReference>
<comment type="similarity">
    <text evidence="1 4">Belongs to the aldehyde dehydrogenase family.</text>
</comment>
<dbReference type="PROSITE" id="PS00687">
    <property type="entry name" value="ALDEHYDE_DEHYDR_GLU"/>
    <property type="match status" value="1"/>
</dbReference>
<dbReference type="GO" id="GO:0016620">
    <property type="term" value="F:oxidoreductase activity, acting on the aldehyde or oxo group of donors, NAD or NADP as acceptor"/>
    <property type="evidence" value="ECO:0007669"/>
    <property type="project" value="InterPro"/>
</dbReference>
<dbReference type="Gene3D" id="3.40.309.10">
    <property type="entry name" value="Aldehyde Dehydrogenase, Chain A, domain 2"/>
    <property type="match status" value="1"/>
</dbReference>
<proteinExistence type="inferred from homology"/>
<sequence length="463" mass="49323">MKARTHLTVEDPFRGTTVAEVGLASPETAREAVRSAARAQLAWGRSPLGERIGLCLAALQALEDHLEDAAREVTVQMGKPIAQARQEVRTCLARGRHMASIAEEALSPRSLPGAGGERRITREPVGVVLDIAAWNYPLLIAVNVVVPAVLAGNSVVLKHASRTPLCGSRFEAAFRQAGAPAGLVTALHADHEAVEAALSMDEIGYVTFTGSVRGGHEIYRSAARRFIDAGLELGGKDPAYVAEDADVNHAVENLADGAFYNAGQSCCGVERIYVARPIYEHFVEGLVARAAAYRLDDPLDEATTMGPMADPAAGAFLLGQVKEARALGGEILCGGQAAEAGGCRRFFSPTVVGNATHAMGIMREESFGPVVGVAPVESDQEAIERMNDSRYGLTASIWTRDPTRARRVGEEVRTGTFFMNRCDWLDPGLAWTGVKDSGKGVSLSALGFLPLTRPKSWNLVHSS</sequence>
<feature type="active site" evidence="3">
    <location>
        <position position="232"/>
    </location>
</feature>
<dbReference type="EMBL" id="CP012332">
    <property type="protein sequence ID" value="AKU89719.1"/>
    <property type="molecule type" value="Genomic_DNA"/>
</dbReference>
<dbReference type="InterPro" id="IPR016163">
    <property type="entry name" value="Ald_DH_C"/>
</dbReference>
<evidence type="ECO:0000256" key="3">
    <source>
        <dbReference type="PROSITE-ProRule" id="PRU10007"/>
    </source>
</evidence>
<reference evidence="6 7" key="1">
    <citation type="submission" date="2015-08" db="EMBL/GenBank/DDBJ databases">
        <authorList>
            <person name="Babu N.S."/>
            <person name="Beckwith C.J."/>
            <person name="Beseler K.G."/>
            <person name="Brison A."/>
            <person name="Carone J.V."/>
            <person name="Caskin T.P."/>
            <person name="Diamond M."/>
            <person name="Durham M.E."/>
            <person name="Foxe J.M."/>
            <person name="Go M."/>
            <person name="Henderson B.A."/>
            <person name="Jones I.B."/>
            <person name="McGettigan J.A."/>
            <person name="Micheletti S.J."/>
            <person name="Nasrallah M.E."/>
            <person name="Ortiz D."/>
            <person name="Piller C.R."/>
            <person name="Privatt S.R."/>
            <person name="Schneider S.L."/>
            <person name="Sharp S."/>
            <person name="Smith T.C."/>
            <person name="Stanton J.D."/>
            <person name="Ullery H.E."/>
            <person name="Wilson R.J."/>
            <person name="Serrano M.G."/>
            <person name="Buck G."/>
            <person name="Lee V."/>
            <person name="Wang Y."/>
            <person name="Carvalho R."/>
            <person name="Voegtly L."/>
            <person name="Shi R."/>
            <person name="Duckworth R."/>
            <person name="Johnson A."/>
            <person name="Loviza R."/>
            <person name="Walstead R."/>
            <person name="Shah Z."/>
            <person name="Kiflezghi M."/>
            <person name="Wade K."/>
            <person name="Ball S.L."/>
            <person name="Bradley K.W."/>
            <person name="Asai D.J."/>
            <person name="Bowman C.A."/>
            <person name="Russell D.A."/>
            <person name="Pope W.H."/>
            <person name="Jacobs-Sera D."/>
            <person name="Hendrix R.W."/>
            <person name="Hatfull G.F."/>
        </authorList>
    </citation>
    <scope>NUCLEOTIDE SEQUENCE [LARGE SCALE GENOMIC DNA]</scope>
    <source>
        <strain evidence="6 7">DSM 27710</strain>
    </source>
</reference>
<dbReference type="KEGG" id="vin:AKJ08_0106"/>
<name>A0A0K1P9F8_9BACT</name>
<dbReference type="STRING" id="1391653.AKJ08_0106"/>
<dbReference type="Gene3D" id="3.40.605.10">
    <property type="entry name" value="Aldehyde Dehydrogenase, Chain A, domain 1"/>
    <property type="match status" value="1"/>
</dbReference>
<protein>
    <submittedName>
        <fullName evidence="6">Aldehyde dehydrogenase</fullName>
    </submittedName>
</protein>
<dbReference type="Proteomes" id="UP000055590">
    <property type="component" value="Chromosome"/>
</dbReference>
<organism evidence="6 7">
    <name type="scientific">Vulgatibacter incomptus</name>
    <dbReference type="NCBI Taxonomy" id="1391653"/>
    <lineage>
        <taxon>Bacteria</taxon>
        <taxon>Pseudomonadati</taxon>
        <taxon>Myxococcota</taxon>
        <taxon>Myxococcia</taxon>
        <taxon>Myxococcales</taxon>
        <taxon>Cystobacterineae</taxon>
        <taxon>Vulgatibacteraceae</taxon>
        <taxon>Vulgatibacter</taxon>
    </lineage>
</organism>